<accession>A0A381UIP9</accession>
<dbReference type="SUPFAM" id="SSF52540">
    <property type="entry name" value="P-loop containing nucleoside triphosphate hydrolases"/>
    <property type="match status" value="2"/>
</dbReference>
<name>A0A381UIP9_9ZZZZ</name>
<dbReference type="SMART" id="SM00487">
    <property type="entry name" value="DEXDc"/>
    <property type="match status" value="1"/>
</dbReference>
<evidence type="ECO:0000256" key="1">
    <source>
        <dbReference type="ARBA" id="ARBA00022801"/>
    </source>
</evidence>
<dbReference type="InterPro" id="IPR001650">
    <property type="entry name" value="Helicase_C-like"/>
</dbReference>
<dbReference type="GO" id="GO:0005524">
    <property type="term" value="F:ATP binding"/>
    <property type="evidence" value="ECO:0007669"/>
    <property type="project" value="InterPro"/>
</dbReference>
<dbReference type="InterPro" id="IPR027417">
    <property type="entry name" value="P-loop_NTPase"/>
</dbReference>
<feature type="non-terminal residue" evidence="3">
    <location>
        <position position="1"/>
    </location>
</feature>
<organism evidence="3">
    <name type="scientific">marine metagenome</name>
    <dbReference type="NCBI Taxonomy" id="408172"/>
    <lineage>
        <taxon>unclassified sequences</taxon>
        <taxon>metagenomes</taxon>
        <taxon>ecological metagenomes</taxon>
    </lineage>
</organism>
<dbReference type="PANTHER" id="PTHR45766">
    <property type="entry name" value="DNA ANNEALING HELICASE AND ENDONUCLEASE ZRANB3 FAMILY MEMBER"/>
    <property type="match status" value="1"/>
</dbReference>
<dbReference type="Pfam" id="PF00176">
    <property type="entry name" value="SNF2-rel_dom"/>
    <property type="match status" value="1"/>
</dbReference>
<dbReference type="GO" id="GO:0016787">
    <property type="term" value="F:hydrolase activity"/>
    <property type="evidence" value="ECO:0007669"/>
    <property type="project" value="UniProtKB-KW"/>
</dbReference>
<evidence type="ECO:0000313" key="3">
    <source>
        <dbReference type="EMBL" id="SVA28062.1"/>
    </source>
</evidence>
<dbReference type="GO" id="GO:0031297">
    <property type="term" value="P:replication fork processing"/>
    <property type="evidence" value="ECO:0007669"/>
    <property type="project" value="TreeGrafter"/>
</dbReference>
<dbReference type="Pfam" id="PF00271">
    <property type="entry name" value="Helicase_C"/>
    <property type="match status" value="1"/>
</dbReference>
<keyword evidence="1" id="KW-0378">Hydrolase</keyword>
<dbReference type="Gene3D" id="3.40.50.300">
    <property type="entry name" value="P-loop containing nucleotide triphosphate hydrolases"/>
    <property type="match status" value="1"/>
</dbReference>
<gene>
    <name evidence="3" type="ORF">METZ01_LOCUS80916</name>
</gene>
<evidence type="ECO:0000259" key="2">
    <source>
        <dbReference type="PROSITE" id="PS51192"/>
    </source>
</evidence>
<dbReference type="AlphaFoldDB" id="A0A381UIP9"/>
<proteinExistence type="predicted"/>
<dbReference type="GO" id="GO:0006281">
    <property type="term" value="P:DNA repair"/>
    <property type="evidence" value="ECO:0007669"/>
    <property type="project" value="TreeGrafter"/>
</dbReference>
<dbReference type="InterPro" id="IPR000330">
    <property type="entry name" value="SNF2_N"/>
</dbReference>
<dbReference type="PANTHER" id="PTHR45766:SF6">
    <property type="entry name" value="SWI_SNF-RELATED MATRIX-ASSOCIATED ACTIN-DEPENDENT REGULATOR OF CHROMATIN SUBFAMILY A-LIKE PROTEIN 1"/>
    <property type="match status" value="1"/>
</dbReference>
<feature type="domain" description="Helicase ATP-binding" evidence="2">
    <location>
        <begin position="45"/>
        <end position="208"/>
    </location>
</feature>
<dbReference type="PROSITE" id="PS51192">
    <property type="entry name" value="HELICASE_ATP_BIND_1"/>
    <property type="match status" value="1"/>
</dbReference>
<dbReference type="Gene3D" id="3.40.50.10810">
    <property type="entry name" value="Tandem AAA-ATPase domain"/>
    <property type="match status" value="1"/>
</dbReference>
<protein>
    <recommendedName>
        <fullName evidence="2">Helicase ATP-binding domain-containing protein</fullName>
    </recommendedName>
</protein>
<dbReference type="EMBL" id="UINC01006526">
    <property type="protein sequence ID" value="SVA28062.1"/>
    <property type="molecule type" value="Genomic_DNA"/>
</dbReference>
<dbReference type="InterPro" id="IPR014001">
    <property type="entry name" value="Helicase_ATP-bd"/>
</dbReference>
<reference evidence="3" key="1">
    <citation type="submission" date="2018-05" db="EMBL/GenBank/DDBJ databases">
        <authorList>
            <person name="Lanie J.A."/>
            <person name="Ng W.-L."/>
            <person name="Kazmierczak K.M."/>
            <person name="Andrzejewski T.M."/>
            <person name="Davidsen T.M."/>
            <person name="Wayne K.J."/>
            <person name="Tettelin H."/>
            <person name="Glass J.I."/>
            <person name="Rusch D."/>
            <person name="Podicherti R."/>
            <person name="Tsui H.-C.T."/>
            <person name="Winkler M.E."/>
        </authorList>
    </citation>
    <scope>NUCLEOTIDE SEQUENCE</scope>
</reference>
<dbReference type="InterPro" id="IPR038718">
    <property type="entry name" value="SNF2-like_sf"/>
</dbReference>
<sequence length="491" mass="55943">VPKSSAGGSALRRYDRACRHEVGLQINNGNRSMVAPAFSHQRETTNFILKKKRALITSDPGTGKTRAVLDAFVKLLEKDPTERMLVIAPLSILQASWEEDILKFTPELTYSVAYSKNREEAFETDSNITITNHDAVKWLQKNPEYAESFSVLCIDEFTAFKHRTSQRSKAIGKLTGRGLFDRRIAMSGTPNSNTIRDIWHPTKLVDDGERLGSAFYPFQQQVCIPKILELGHRTVTEWTDKDNAEEMVAVQLQDITIRHRLEDCIDMPEQSITMRRVTLPKRIMHQYETLARDSVLYTGTTTINAINAGVKVKKLLQLCTGAIYKEDGVPEGIHTERYDLVMELVKQRKHSLVAFNWKHERNHLIQLAKKEGIAYSVIDGDTPEEKRKTVVDNLQLGELQVVFCHPQSAGHGLTMTKATSIIWCSPTYNAEHYLQFNRRIYRAGQTKRTEVIQIAASDTWETEVYTKLQSKMVKMEELLAVLKRTTEAKYG</sequence>